<dbReference type="OrthoDB" id="5193907at2"/>
<dbReference type="InterPro" id="IPR005569">
    <property type="entry name" value="Arc_DNA-bd_dom"/>
</dbReference>
<proteinExistence type="predicted"/>
<organism evidence="3 4">
    <name type="scientific">Bowdeniella nasicola</name>
    <dbReference type="NCBI Taxonomy" id="208480"/>
    <lineage>
        <taxon>Bacteria</taxon>
        <taxon>Bacillati</taxon>
        <taxon>Actinomycetota</taxon>
        <taxon>Actinomycetes</taxon>
        <taxon>Actinomycetales</taxon>
        <taxon>Actinomycetaceae</taxon>
        <taxon>Bowdeniella</taxon>
    </lineage>
</organism>
<gene>
    <name evidence="3" type="ORF">SAMN02910418_01555</name>
</gene>
<dbReference type="Proteomes" id="UP000199288">
    <property type="component" value="Unassembled WGS sequence"/>
</dbReference>
<dbReference type="InterPro" id="IPR013321">
    <property type="entry name" value="Arc_rbn_hlx_hlx"/>
</dbReference>
<keyword evidence="4" id="KW-1185">Reference proteome</keyword>
<dbReference type="RefSeq" id="WP_092564623.1">
    <property type="nucleotide sequence ID" value="NZ_FNQV01000009.1"/>
</dbReference>
<evidence type="ECO:0000259" key="2">
    <source>
        <dbReference type="Pfam" id="PF03869"/>
    </source>
</evidence>
<feature type="region of interest" description="Disordered" evidence="1">
    <location>
        <begin position="77"/>
        <end position="99"/>
    </location>
</feature>
<feature type="compositionally biased region" description="Polar residues" evidence="1">
    <location>
        <begin position="140"/>
        <end position="160"/>
    </location>
</feature>
<dbReference type="SUPFAM" id="SSF47598">
    <property type="entry name" value="Ribbon-helix-helix"/>
    <property type="match status" value="1"/>
</dbReference>
<feature type="domain" description="Arc-like DNA binding" evidence="2">
    <location>
        <begin position="103"/>
        <end position="140"/>
    </location>
</feature>
<dbReference type="AlphaFoldDB" id="A0A1H4B3P9"/>
<evidence type="ECO:0000256" key="1">
    <source>
        <dbReference type="SAM" id="MobiDB-lite"/>
    </source>
</evidence>
<reference evidence="4" key="1">
    <citation type="submission" date="2016-10" db="EMBL/GenBank/DDBJ databases">
        <authorList>
            <person name="Varghese N."/>
            <person name="Submissions S."/>
        </authorList>
    </citation>
    <scope>NUCLEOTIDE SEQUENCE [LARGE SCALE GENOMIC DNA]</scope>
    <source>
        <strain evidence="4">KPR-1</strain>
    </source>
</reference>
<dbReference type="Gene3D" id="1.10.1220.10">
    <property type="entry name" value="Met repressor-like"/>
    <property type="match status" value="1"/>
</dbReference>
<accession>A0A1H4B3P9</accession>
<dbReference type="InterPro" id="IPR010985">
    <property type="entry name" value="Ribbon_hlx_hlx"/>
</dbReference>
<dbReference type="Pfam" id="PF03869">
    <property type="entry name" value="Arc"/>
    <property type="match status" value="1"/>
</dbReference>
<dbReference type="GO" id="GO:0006355">
    <property type="term" value="P:regulation of DNA-templated transcription"/>
    <property type="evidence" value="ECO:0007669"/>
    <property type="project" value="InterPro"/>
</dbReference>
<dbReference type="EMBL" id="FNQV01000009">
    <property type="protein sequence ID" value="SEA42658.1"/>
    <property type="molecule type" value="Genomic_DNA"/>
</dbReference>
<feature type="region of interest" description="Disordered" evidence="1">
    <location>
        <begin position="137"/>
        <end position="160"/>
    </location>
</feature>
<evidence type="ECO:0000313" key="3">
    <source>
        <dbReference type="EMBL" id="SEA42658.1"/>
    </source>
</evidence>
<sequence length="160" mass="16994">MNISDHVSALRSALLGSVSLGDEQTRNLAEAIVATSEPAIRQVTLSHYDQLASDLSAQLPDAQVVVQLVDGEPKLVAIPKSTPAGSSDLPEDDGADNPVRTTVRLPMYLRDDVERAAKKSGKSINTWIVDAIRTALHRPSTGTTPPQTSFSSGGLSGWYS</sequence>
<name>A0A1H4B3P9_9ACTO</name>
<evidence type="ECO:0000313" key="4">
    <source>
        <dbReference type="Proteomes" id="UP000199288"/>
    </source>
</evidence>
<protein>
    <submittedName>
        <fullName evidence="3">Arc-like DNA binding domain-containing protein</fullName>
    </submittedName>
</protein>
<dbReference type="GO" id="GO:0003677">
    <property type="term" value="F:DNA binding"/>
    <property type="evidence" value="ECO:0007669"/>
    <property type="project" value="InterPro"/>
</dbReference>